<proteinExistence type="predicted"/>
<feature type="disulfide bond" evidence="18">
    <location>
        <begin position="109"/>
        <end position="118"/>
    </location>
</feature>
<evidence type="ECO:0000256" key="5">
    <source>
        <dbReference type="ARBA" id="ARBA00022729"/>
    </source>
</evidence>
<gene>
    <name evidence="21" type="ORF">TCNE_LOCUS17921</name>
</gene>
<dbReference type="PROSITE" id="PS00010">
    <property type="entry name" value="ASX_HYDROXYL"/>
    <property type="match status" value="1"/>
</dbReference>
<dbReference type="InterPro" id="IPR000742">
    <property type="entry name" value="EGF"/>
</dbReference>
<dbReference type="WBParaSite" id="TCNE_0001792201-mRNA-1">
    <property type="protein sequence ID" value="TCNE_0001792201-mRNA-1"/>
    <property type="gene ID" value="TCNE_0001792201"/>
</dbReference>
<dbReference type="InterPro" id="IPR051355">
    <property type="entry name" value="Notch/Slit_guidance"/>
</dbReference>
<dbReference type="AlphaFoldDB" id="A0A183VB01"/>
<feature type="domain" description="EGF-like" evidence="19">
    <location>
        <begin position="44"/>
        <end position="80"/>
    </location>
</feature>
<evidence type="ECO:0000259" key="19">
    <source>
        <dbReference type="PROSITE" id="PS50026"/>
    </source>
</evidence>
<dbReference type="PROSITE" id="PS01186">
    <property type="entry name" value="EGF_2"/>
    <property type="match status" value="2"/>
</dbReference>
<evidence type="ECO:0000313" key="21">
    <source>
        <dbReference type="EMBL" id="VDM49242.1"/>
    </source>
</evidence>
<evidence type="ECO:0000256" key="4">
    <source>
        <dbReference type="ARBA" id="ARBA00022692"/>
    </source>
</evidence>
<dbReference type="Gene3D" id="4.10.470.20">
    <property type="match status" value="2"/>
</dbReference>
<dbReference type="PANTHER" id="PTHR45836">
    <property type="entry name" value="SLIT HOMOLOG"/>
    <property type="match status" value="1"/>
</dbReference>
<keyword evidence="16" id="KW-0325">Glycoprotein</keyword>
<keyword evidence="4" id="KW-0812">Transmembrane</keyword>
<dbReference type="Pfam" id="PF00066">
    <property type="entry name" value="Notch"/>
    <property type="match status" value="3"/>
</dbReference>
<dbReference type="InterPro" id="IPR000152">
    <property type="entry name" value="EGF-type_Asp/Asn_hydroxyl_site"/>
</dbReference>
<evidence type="ECO:0000256" key="16">
    <source>
        <dbReference type="ARBA" id="ARBA00023180"/>
    </source>
</evidence>
<evidence type="ECO:0000256" key="1">
    <source>
        <dbReference type="ARBA" id="ARBA00004123"/>
    </source>
</evidence>
<keyword evidence="3 18" id="KW-0245">EGF-like domain</keyword>
<dbReference type="SMART" id="SM00181">
    <property type="entry name" value="EGF"/>
    <property type="match status" value="3"/>
</dbReference>
<evidence type="ECO:0000256" key="14">
    <source>
        <dbReference type="ARBA" id="ARBA00023159"/>
    </source>
</evidence>
<keyword evidence="14" id="KW-0010">Activator</keyword>
<feature type="disulfide bond" evidence="18">
    <location>
        <begin position="70"/>
        <end position="79"/>
    </location>
</feature>
<evidence type="ECO:0000256" key="10">
    <source>
        <dbReference type="ARBA" id="ARBA00023015"/>
    </source>
</evidence>
<evidence type="ECO:0000256" key="13">
    <source>
        <dbReference type="ARBA" id="ARBA00023157"/>
    </source>
</evidence>
<feature type="disulfide bond" evidence="18">
    <location>
        <begin position="32"/>
        <end position="41"/>
    </location>
</feature>
<evidence type="ECO:0000256" key="2">
    <source>
        <dbReference type="ARBA" id="ARBA00004251"/>
    </source>
</evidence>
<evidence type="ECO:0000256" key="8">
    <source>
        <dbReference type="ARBA" id="ARBA00022976"/>
    </source>
</evidence>
<evidence type="ECO:0000256" key="18">
    <source>
        <dbReference type="PROSITE-ProRule" id="PRU00076"/>
    </source>
</evidence>
<dbReference type="GO" id="GO:0007219">
    <property type="term" value="P:Notch signaling pathway"/>
    <property type="evidence" value="ECO:0007669"/>
    <property type="project" value="UniProtKB-KW"/>
</dbReference>
<keyword evidence="17" id="KW-0539">Nucleus</keyword>
<evidence type="ECO:0000256" key="9">
    <source>
        <dbReference type="ARBA" id="ARBA00022989"/>
    </source>
</evidence>
<dbReference type="GO" id="GO:0005634">
    <property type="term" value="C:nucleus"/>
    <property type="evidence" value="ECO:0007669"/>
    <property type="project" value="UniProtKB-SubCell"/>
</dbReference>
<dbReference type="PROSITE" id="PS50026">
    <property type="entry name" value="EGF_3"/>
    <property type="match status" value="3"/>
</dbReference>
<dbReference type="InterPro" id="IPR018097">
    <property type="entry name" value="EGF_Ca-bd_CS"/>
</dbReference>
<keyword evidence="12" id="KW-0472">Membrane</keyword>
<evidence type="ECO:0000256" key="3">
    <source>
        <dbReference type="ARBA" id="ARBA00022536"/>
    </source>
</evidence>
<keyword evidence="8" id="KW-0914">Notch signaling pathway</keyword>
<name>A0A183VB01_TOXCA</name>
<feature type="domain" description="LNR" evidence="20">
    <location>
        <begin position="191"/>
        <end position="231"/>
    </location>
</feature>
<dbReference type="Proteomes" id="UP000050794">
    <property type="component" value="Unassembled WGS sequence"/>
</dbReference>
<keyword evidence="5" id="KW-0732">Signal</keyword>
<dbReference type="Gene3D" id="2.10.25.10">
    <property type="entry name" value="Laminin"/>
    <property type="match status" value="3"/>
</dbReference>
<dbReference type="PANTHER" id="PTHR45836:SF13">
    <property type="entry name" value="PROTEIN CRUMBS"/>
    <property type="match status" value="1"/>
</dbReference>
<accession>A0A183VB01</accession>
<dbReference type="GO" id="GO:0005509">
    <property type="term" value="F:calcium ion binding"/>
    <property type="evidence" value="ECO:0007669"/>
    <property type="project" value="InterPro"/>
</dbReference>
<feature type="disulfide bond" evidence="18">
    <location>
        <begin position="90"/>
        <end position="107"/>
    </location>
</feature>
<keyword evidence="7" id="KW-0221">Differentiation</keyword>
<evidence type="ECO:0000256" key="7">
    <source>
        <dbReference type="ARBA" id="ARBA00022782"/>
    </source>
</evidence>
<dbReference type="FunFam" id="2.10.25.10:FF:000472">
    <property type="entry name" value="Uncharacterized protein, isoform A"/>
    <property type="match status" value="1"/>
</dbReference>
<evidence type="ECO:0000313" key="23">
    <source>
        <dbReference type="WBParaSite" id="TCNE_0001792201-mRNA-1"/>
    </source>
</evidence>
<keyword evidence="15" id="KW-0804">Transcription</keyword>
<keyword evidence="6" id="KW-0677">Repeat</keyword>
<keyword evidence="10" id="KW-0805">Transcription regulation</keyword>
<dbReference type="EMBL" id="UYWY01024939">
    <property type="protein sequence ID" value="VDM49242.1"/>
    <property type="molecule type" value="Genomic_DNA"/>
</dbReference>
<evidence type="ECO:0000259" key="20">
    <source>
        <dbReference type="PROSITE" id="PS50258"/>
    </source>
</evidence>
<dbReference type="PROSITE" id="PS50258">
    <property type="entry name" value="LNR"/>
    <property type="match status" value="1"/>
</dbReference>
<comment type="subcellular location">
    <subcellularLocation>
        <location evidence="2">Cell membrane</location>
        <topology evidence="2">Single-pass type I membrane protein</topology>
    </subcellularLocation>
    <subcellularLocation>
        <location evidence="1">Nucleus</location>
    </subcellularLocation>
</comment>
<dbReference type="SUPFAM" id="SSF90193">
    <property type="entry name" value="Notch domain"/>
    <property type="match status" value="3"/>
</dbReference>
<organism evidence="22 23">
    <name type="scientific">Toxocara canis</name>
    <name type="common">Canine roundworm</name>
    <dbReference type="NCBI Taxonomy" id="6265"/>
    <lineage>
        <taxon>Eukaryota</taxon>
        <taxon>Metazoa</taxon>
        <taxon>Ecdysozoa</taxon>
        <taxon>Nematoda</taxon>
        <taxon>Chromadorea</taxon>
        <taxon>Rhabditida</taxon>
        <taxon>Spirurina</taxon>
        <taxon>Ascaridomorpha</taxon>
        <taxon>Ascaridoidea</taxon>
        <taxon>Toxocaridae</taxon>
        <taxon>Toxocara</taxon>
    </lineage>
</organism>
<dbReference type="GO" id="GO:0009986">
    <property type="term" value="C:cell surface"/>
    <property type="evidence" value="ECO:0007669"/>
    <property type="project" value="TreeGrafter"/>
</dbReference>
<dbReference type="PROSITE" id="PS00022">
    <property type="entry name" value="EGF_1"/>
    <property type="match status" value="3"/>
</dbReference>
<keyword evidence="13 18" id="KW-1015">Disulfide bond</keyword>
<dbReference type="InterPro" id="IPR035993">
    <property type="entry name" value="Notch-like_dom_sf"/>
</dbReference>
<feature type="domain" description="EGF-like" evidence="19">
    <location>
        <begin position="1"/>
        <end position="42"/>
    </location>
</feature>
<evidence type="ECO:0000256" key="17">
    <source>
        <dbReference type="ARBA" id="ARBA00023242"/>
    </source>
</evidence>
<dbReference type="CDD" id="cd00054">
    <property type="entry name" value="EGF_CA"/>
    <property type="match status" value="1"/>
</dbReference>
<sequence length="320" mass="35333">MDCDSSQHLCKNGATCVNIRPDISTKRFKCICINGFDGDYCEHNVDDCADNLCELGSKCIDGIAKYTCDCPLGKIGVFCQLDDPCVLEPCKAGSECVVDTASGTYQCECQKGYTGRHCSEDINECELCPSEYKGRNCMQHVNLCEVNPCRFYGDLCEHKCVYGSRDAICIEYELNLKQIDSDVPQAIKQFCEDHKCETKIGNGVCDSECNHYECEFDGGDCSALTKPFSSCATPSFCARVFHDSKCDPACASEECLFDGFDCAARIERCPFEELCKAHYANGICDDICNTALCLYDGGDCADREHSKNSKVRVSLALHLI</sequence>
<reference evidence="23" key="1">
    <citation type="submission" date="2016-06" db="UniProtKB">
        <authorList>
            <consortium name="WormBaseParasite"/>
        </authorList>
    </citation>
    <scope>IDENTIFICATION</scope>
</reference>
<reference evidence="21 22" key="2">
    <citation type="submission" date="2018-11" db="EMBL/GenBank/DDBJ databases">
        <authorList>
            <consortium name="Pathogen Informatics"/>
        </authorList>
    </citation>
    <scope>NUCLEOTIDE SEQUENCE [LARGE SCALE GENOMIC DNA]</scope>
</reference>
<feature type="domain" description="EGF-like" evidence="19">
    <location>
        <begin position="81"/>
        <end position="119"/>
    </location>
</feature>
<dbReference type="Pfam" id="PF00008">
    <property type="entry name" value="EGF"/>
    <property type="match status" value="2"/>
</dbReference>
<evidence type="ECO:0000256" key="12">
    <source>
        <dbReference type="ARBA" id="ARBA00023136"/>
    </source>
</evidence>
<dbReference type="SMART" id="SM00004">
    <property type="entry name" value="NL"/>
    <property type="match status" value="3"/>
</dbReference>
<dbReference type="PROSITE" id="PS01187">
    <property type="entry name" value="EGF_CA"/>
    <property type="match status" value="1"/>
</dbReference>
<evidence type="ECO:0000256" key="15">
    <source>
        <dbReference type="ARBA" id="ARBA00023163"/>
    </source>
</evidence>
<dbReference type="GO" id="GO:0005886">
    <property type="term" value="C:plasma membrane"/>
    <property type="evidence" value="ECO:0007669"/>
    <property type="project" value="UniProtKB-SubCell"/>
</dbReference>
<evidence type="ECO:0000256" key="11">
    <source>
        <dbReference type="ARBA" id="ARBA00023043"/>
    </source>
</evidence>
<dbReference type="InterPro" id="IPR000800">
    <property type="entry name" value="Notch_dom"/>
</dbReference>
<keyword evidence="22" id="KW-1185">Reference proteome</keyword>
<dbReference type="InterPro" id="IPR001881">
    <property type="entry name" value="EGF-like_Ca-bd_dom"/>
</dbReference>
<dbReference type="SMART" id="SM00179">
    <property type="entry name" value="EGF_CA"/>
    <property type="match status" value="3"/>
</dbReference>
<keyword evidence="11" id="KW-0040">ANK repeat</keyword>
<evidence type="ECO:0000256" key="6">
    <source>
        <dbReference type="ARBA" id="ARBA00022737"/>
    </source>
</evidence>
<dbReference type="GO" id="GO:0043235">
    <property type="term" value="C:receptor complex"/>
    <property type="evidence" value="ECO:0007669"/>
    <property type="project" value="TreeGrafter"/>
</dbReference>
<evidence type="ECO:0000313" key="22">
    <source>
        <dbReference type="Proteomes" id="UP000050794"/>
    </source>
</evidence>
<dbReference type="SUPFAM" id="SSF57196">
    <property type="entry name" value="EGF/Laminin"/>
    <property type="match status" value="3"/>
</dbReference>
<keyword evidence="9" id="KW-1133">Transmembrane helix</keyword>
<dbReference type="PRINTS" id="PR01452">
    <property type="entry name" value="LNOTCHREPEAT"/>
</dbReference>
<dbReference type="GO" id="GO:0007411">
    <property type="term" value="P:axon guidance"/>
    <property type="evidence" value="ECO:0007669"/>
    <property type="project" value="TreeGrafter"/>
</dbReference>
<protein>
    <submittedName>
        <fullName evidence="23">Tenascin</fullName>
    </submittedName>
</protein>
<comment type="caution">
    <text evidence="18">Lacks conserved residue(s) required for the propagation of feature annotation.</text>
</comment>